<dbReference type="OrthoDB" id="9805913at2"/>
<evidence type="ECO:0000256" key="1">
    <source>
        <dbReference type="ARBA" id="ARBA00010164"/>
    </source>
</evidence>
<dbReference type="Gene3D" id="1.10.1070.20">
    <property type="match status" value="1"/>
</dbReference>
<sequence>MPKTANNTNRPSVLEVRLAETLVGTITNLPNDQNLFVFDSAYVADADRPVLSLSFYDAYRNPITNVRPVTRRLPPFFSNLLPEGALRQFIAEHGEVNAQREFFLLWLLGNDLPGAVTVRDAEGRTLPPSEKNPTVARARTGRDVLRFSLAGVQLKLSAIGNPHRQLSIPASSVGGHWIVKLPSHAYPGLPENEFSMMEFARAIGIQVPEIGLIPLDKIPGIPEPWQQLEGNAYYIRRFDRGSHGKRIHIEDFNQLYGQFPEAKYKNYSYTNMANDLWRLTDETQFAEFIRRLIFNVAIGNNDMHLKNWSLIYADGHTPRLAPAYDFVSTVRYIADDRLALSIAKEKSPQELNIELLQRFARKAQVPSKLVLDTARETADKMMSVWPVLQKQLPLDEAARFKVTTHMESIPLLREAIQPLS</sequence>
<organism evidence="6 7">
    <name type="scientific">Bryocella elongata</name>
    <dbReference type="NCBI Taxonomy" id="863522"/>
    <lineage>
        <taxon>Bacteria</taxon>
        <taxon>Pseudomonadati</taxon>
        <taxon>Acidobacteriota</taxon>
        <taxon>Terriglobia</taxon>
        <taxon>Terriglobales</taxon>
        <taxon>Acidobacteriaceae</taxon>
        <taxon>Bryocella</taxon>
    </lineage>
</organism>
<dbReference type="InterPro" id="IPR017508">
    <property type="entry name" value="HipA_N1"/>
</dbReference>
<keyword evidence="3 6" id="KW-0418">Kinase</keyword>
<dbReference type="GO" id="GO:0004674">
    <property type="term" value="F:protein serine/threonine kinase activity"/>
    <property type="evidence" value="ECO:0007669"/>
    <property type="project" value="TreeGrafter"/>
</dbReference>
<dbReference type="Pfam" id="PF07804">
    <property type="entry name" value="HipA_C"/>
    <property type="match status" value="1"/>
</dbReference>
<dbReference type="Pfam" id="PF13657">
    <property type="entry name" value="Couple_hipA"/>
    <property type="match status" value="1"/>
</dbReference>
<dbReference type="GO" id="GO:0005829">
    <property type="term" value="C:cytosol"/>
    <property type="evidence" value="ECO:0007669"/>
    <property type="project" value="TreeGrafter"/>
</dbReference>
<dbReference type="PANTHER" id="PTHR37419:SF1">
    <property type="entry name" value="SERINE_THREONINE-PROTEIN KINASE TOXIN HIPA"/>
    <property type="match status" value="1"/>
</dbReference>
<protein>
    <submittedName>
        <fullName evidence="6">Serine/threonine-protein kinase HipA</fullName>
    </submittedName>
</protein>
<evidence type="ECO:0000259" key="5">
    <source>
        <dbReference type="Pfam" id="PF13657"/>
    </source>
</evidence>
<dbReference type="AlphaFoldDB" id="A0A1H6CEM0"/>
<evidence type="ECO:0000256" key="3">
    <source>
        <dbReference type="ARBA" id="ARBA00022777"/>
    </source>
</evidence>
<dbReference type="RefSeq" id="WP_103935318.1">
    <property type="nucleotide sequence ID" value="NZ_FNVA01000010.1"/>
</dbReference>
<dbReference type="NCBIfam" id="TIGR03071">
    <property type="entry name" value="couple_hipA"/>
    <property type="match status" value="1"/>
</dbReference>
<accession>A0A1H6CEM0</accession>
<comment type="similarity">
    <text evidence="1">Belongs to the HipA Ser/Thr kinase family.</text>
</comment>
<reference evidence="6 7" key="1">
    <citation type="submission" date="2016-10" db="EMBL/GenBank/DDBJ databases">
        <authorList>
            <person name="de Groot N.N."/>
        </authorList>
    </citation>
    <scope>NUCLEOTIDE SEQUENCE [LARGE SCALE GENOMIC DNA]</scope>
    <source>
        <strain evidence="6 7">DSM 22489</strain>
    </source>
</reference>
<dbReference type="InterPro" id="IPR012893">
    <property type="entry name" value="HipA-like_C"/>
</dbReference>
<evidence type="ECO:0000259" key="4">
    <source>
        <dbReference type="Pfam" id="PF07804"/>
    </source>
</evidence>
<proteinExistence type="inferred from homology"/>
<name>A0A1H6CEM0_9BACT</name>
<dbReference type="InterPro" id="IPR052028">
    <property type="entry name" value="HipA_Ser/Thr_kinase"/>
</dbReference>
<gene>
    <name evidence="6" type="ORF">SAMN05421819_4482</name>
</gene>
<evidence type="ECO:0000256" key="2">
    <source>
        <dbReference type="ARBA" id="ARBA00022679"/>
    </source>
</evidence>
<keyword evidence="2" id="KW-0808">Transferase</keyword>
<feature type="domain" description="HipA N-terminal subdomain 1" evidence="5">
    <location>
        <begin position="14"/>
        <end position="118"/>
    </location>
</feature>
<dbReference type="PANTHER" id="PTHR37419">
    <property type="entry name" value="SERINE/THREONINE-PROTEIN KINASE TOXIN HIPA"/>
    <property type="match status" value="1"/>
</dbReference>
<evidence type="ECO:0000313" key="6">
    <source>
        <dbReference type="EMBL" id="SEG71404.1"/>
    </source>
</evidence>
<dbReference type="EMBL" id="FNVA01000010">
    <property type="protein sequence ID" value="SEG71404.1"/>
    <property type="molecule type" value="Genomic_DNA"/>
</dbReference>
<keyword evidence="7" id="KW-1185">Reference proteome</keyword>
<evidence type="ECO:0000313" key="7">
    <source>
        <dbReference type="Proteomes" id="UP000236728"/>
    </source>
</evidence>
<feature type="domain" description="HipA-like C-terminal" evidence="4">
    <location>
        <begin position="147"/>
        <end position="385"/>
    </location>
</feature>
<dbReference type="Proteomes" id="UP000236728">
    <property type="component" value="Unassembled WGS sequence"/>
</dbReference>